<accession>W0EEL4</accession>
<dbReference type="OrthoDB" id="1707673at2"/>
<dbReference type="EMBL" id="CP007032">
    <property type="protein sequence ID" value="AHF07649.1"/>
    <property type="molecule type" value="Genomic_DNA"/>
</dbReference>
<dbReference type="GO" id="GO:0003700">
    <property type="term" value="F:DNA-binding transcription factor activity"/>
    <property type="evidence" value="ECO:0007669"/>
    <property type="project" value="InterPro"/>
</dbReference>
<dbReference type="Gene3D" id="1.10.10.10">
    <property type="entry name" value="Winged helix-like DNA-binding domain superfamily/Winged helix DNA-binding domain"/>
    <property type="match status" value="1"/>
</dbReference>
<dbReference type="PROSITE" id="PS50995">
    <property type="entry name" value="HTH_MARR_2"/>
    <property type="match status" value="1"/>
</dbReference>
<dbReference type="InterPro" id="IPR036390">
    <property type="entry name" value="WH_DNA-bd_sf"/>
</dbReference>
<dbReference type="InterPro" id="IPR036388">
    <property type="entry name" value="WH-like_DNA-bd_sf"/>
</dbReference>
<evidence type="ECO:0000313" key="6">
    <source>
        <dbReference type="Proteomes" id="UP000010847"/>
    </source>
</evidence>
<dbReference type="InterPro" id="IPR000835">
    <property type="entry name" value="HTH_MarR-typ"/>
</dbReference>
<feature type="domain" description="HTH marR-type" evidence="4">
    <location>
        <begin position="10"/>
        <end position="143"/>
    </location>
</feature>
<keyword evidence="2" id="KW-0238">DNA-binding</keyword>
<dbReference type="PANTHER" id="PTHR42756">
    <property type="entry name" value="TRANSCRIPTIONAL REGULATOR, MARR"/>
    <property type="match status" value="1"/>
</dbReference>
<proteinExistence type="predicted"/>
<dbReference type="GO" id="GO:0003677">
    <property type="term" value="F:DNA binding"/>
    <property type="evidence" value="ECO:0007669"/>
    <property type="project" value="UniProtKB-KW"/>
</dbReference>
<dbReference type="eggNOG" id="COG1846">
    <property type="taxonomic scope" value="Bacteria"/>
</dbReference>
<keyword evidence="1" id="KW-0805">Transcription regulation</keyword>
<sequence>MNSENAKEIYDLLLNFMGLFYEKIFLRSRHDSCNLPCLKKNQMKILSILYQHEHITLTEIGKMLNIEKGSLTTLVDGLVENNFVIRSNDLNDRRKSLISLSPSGIEVTDKVIKFYSQKVTELLRDVDSKETQQFLESLQFVVKFMKKI</sequence>
<dbReference type="RefSeq" id="WP_006716573.1">
    <property type="nucleotide sequence ID" value="NZ_CP007032.1"/>
</dbReference>
<dbReference type="Pfam" id="PF01047">
    <property type="entry name" value="MarR"/>
    <property type="match status" value="1"/>
</dbReference>
<dbReference type="Proteomes" id="UP000010847">
    <property type="component" value="Chromosome"/>
</dbReference>
<gene>
    <name evidence="5" type="ORF">DESME_11980</name>
</gene>
<reference evidence="5 6" key="1">
    <citation type="submission" date="2013-12" db="EMBL/GenBank/DDBJ databases">
        <authorList>
            <consortium name="DOE Joint Genome Institute"/>
            <person name="Smidt H."/>
            <person name="Huntemann M."/>
            <person name="Han J."/>
            <person name="Chen A."/>
            <person name="Kyrpides N."/>
            <person name="Mavromatis K."/>
            <person name="Markowitz V."/>
            <person name="Palaniappan K."/>
            <person name="Ivanova N."/>
            <person name="Schaumberg A."/>
            <person name="Pati A."/>
            <person name="Liolios K."/>
            <person name="Nordberg H.P."/>
            <person name="Cantor M.N."/>
            <person name="Hua S.X."/>
            <person name="Woyke T."/>
        </authorList>
    </citation>
    <scope>NUCLEOTIDE SEQUENCE [LARGE SCALE GENOMIC DNA]</scope>
    <source>
        <strain evidence="6">DSM 15288</strain>
    </source>
</reference>
<evidence type="ECO:0000256" key="1">
    <source>
        <dbReference type="ARBA" id="ARBA00023015"/>
    </source>
</evidence>
<protein>
    <submittedName>
        <fullName evidence="5">MarR family transcriptional regulator</fullName>
    </submittedName>
</protein>
<dbReference type="SMART" id="SM00347">
    <property type="entry name" value="HTH_MARR"/>
    <property type="match status" value="1"/>
</dbReference>
<evidence type="ECO:0000313" key="5">
    <source>
        <dbReference type="EMBL" id="AHF07649.1"/>
    </source>
</evidence>
<keyword evidence="3" id="KW-0804">Transcription</keyword>
<name>W0EEL4_9FIRM</name>
<dbReference type="AlphaFoldDB" id="W0EEL4"/>
<organism evidence="5 6">
    <name type="scientific">Desulfitobacterium metallireducens DSM 15288</name>
    <dbReference type="NCBI Taxonomy" id="871968"/>
    <lineage>
        <taxon>Bacteria</taxon>
        <taxon>Bacillati</taxon>
        <taxon>Bacillota</taxon>
        <taxon>Clostridia</taxon>
        <taxon>Eubacteriales</taxon>
        <taxon>Desulfitobacteriaceae</taxon>
        <taxon>Desulfitobacterium</taxon>
    </lineage>
</organism>
<dbReference type="STRING" id="871968.DESME_11980"/>
<evidence type="ECO:0000259" key="4">
    <source>
        <dbReference type="PROSITE" id="PS50995"/>
    </source>
</evidence>
<evidence type="ECO:0000256" key="3">
    <source>
        <dbReference type="ARBA" id="ARBA00023163"/>
    </source>
</evidence>
<dbReference type="KEGG" id="dmt:DESME_11980"/>
<dbReference type="PRINTS" id="PR00598">
    <property type="entry name" value="HTHMARR"/>
</dbReference>
<evidence type="ECO:0000256" key="2">
    <source>
        <dbReference type="ARBA" id="ARBA00023125"/>
    </source>
</evidence>
<dbReference type="SUPFAM" id="SSF46785">
    <property type="entry name" value="Winged helix' DNA-binding domain"/>
    <property type="match status" value="1"/>
</dbReference>
<keyword evidence="6" id="KW-1185">Reference proteome</keyword>
<dbReference type="HOGENOM" id="CLU_083287_22_3_9"/>
<dbReference type="PANTHER" id="PTHR42756:SF1">
    <property type="entry name" value="TRANSCRIPTIONAL REPRESSOR OF EMRAB OPERON"/>
    <property type="match status" value="1"/>
</dbReference>